<gene>
    <name evidence="1" type="ORF">GCM10023261_13860</name>
</gene>
<accession>A0ABP9N5R3</accession>
<organism evidence="1 2">
    <name type="scientific">Bartonella jaculi</name>
    <dbReference type="NCBI Taxonomy" id="686226"/>
    <lineage>
        <taxon>Bacteria</taxon>
        <taxon>Pseudomonadati</taxon>
        <taxon>Pseudomonadota</taxon>
        <taxon>Alphaproteobacteria</taxon>
        <taxon>Hyphomicrobiales</taxon>
        <taxon>Bartonellaceae</taxon>
        <taxon>Bartonella</taxon>
    </lineage>
</organism>
<keyword evidence="2" id="KW-1185">Reference proteome</keyword>
<evidence type="ECO:0000313" key="1">
    <source>
        <dbReference type="EMBL" id="GAA5110275.1"/>
    </source>
</evidence>
<reference evidence="2" key="1">
    <citation type="journal article" date="2019" name="Int. J. Syst. Evol. Microbiol.">
        <title>The Global Catalogue of Microorganisms (GCM) 10K type strain sequencing project: providing services to taxonomists for standard genome sequencing and annotation.</title>
        <authorList>
            <consortium name="The Broad Institute Genomics Platform"/>
            <consortium name="The Broad Institute Genome Sequencing Center for Infectious Disease"/>
            <person name="Wu L."/>
            <person name="Ma J."/>
        </authorList>
    </citation>
    <scope>NUCLEOTIDE SEQUENCE [LARGE SCALE GENOMIC DNA]</scope>
    <source>
        <strain evidence="2">JCM 17712</strain>
    </source>
</reference>
<dbReference type="EMBL" id="BAABIZ010000021">
    <property type="protein sequence ID" value="GAA5110275.1"/>
    <property type="molecule type" value="Genomic_DNA"/>
</dbReference>
<name>A0ABP9N5R3_9HYPH</name>
<sequence>MSKHFLLIAHARNILPLAIARLSDDKCHAMLCELRWVVQKSWFARNAKYNIKPITLSVINNGNVSIANIALV</sequence>
<protein>
    <submittedName>
        <fullName evidence="1">Uncharacterized protein</fullName>
    </submittedName>
</protein>
<comment type="caution">
    <text evidence="1">The sequence shown here is derived from an EMBL/GenBank/DDBJ whole genome shotgun (WGS) entry which is preliminary data.</text>
</comment>
<dbReference type="Proteomes" id="UP001500864">
    <property type="component" value="Unassembled WGS sequence"/>
</dbReference>
<evidence type="ECO:0000313" key="2">
    <source>
        <dbReference type="Proteomes" id="UP001500864"/>
    </source>
</evidence>
<proteinExistence type="predicted"/>